<organism evidence="7">
    <name type="scientific">Naegleria gruberi</name>
    <name type="common">Amoeba</name>
    <dbReference type="NCBI Taxonomy" id="5762"/>
    <lineage>
        <taxon>Eukaryota</taxon>
        <taxon>Discoba</taxon>
        <taxon>Heterolobosea</taxon>
        <taxon>Tetramitia</taxon>
        <taxon>Eutetramitia</taxon>
        <taxon>Vahlkampfiidae</taxon>
        <taxon>Naegleria</taxon>
    </lineage>
</organism>
<dbReference type="Gene3D" id="3.40.462.20">
    <property type="match status" value="1"/>
</dbReference>
<feature type="domain" description="FAD-binding PCMH-type" evidence="5">
    <location>
        <begin position="1"/>
        <end position="123"/>
    </location>
</feature>
<proteinExistence type="inferred from homology"/>
<dbReference type="Pfam" id="PF01565">
    <property type="entry name" value="FAD_binding_4"/>
    <property type="match status" value="1"/>
</dbReference>
<evidence type="ECO:0000256" key="1">
    <source>
        <dbReference type="ARBA" id="ARBA00005466"/>
    </source>
</evidence>
<dbReference type="GO" id="GO:0071949">
    <property type="term" value="F:FAD binding"/>
    <property type="evidence" value="ECO:0007669"/>
    <property type="project" value="InterPro"/>
</dbReference>
<dbReference type="PROSITE" id="PS51387">
    <property type="entry name" value="FAD_PCMH"/>
    <property type="match status" value="1"/>
</dbReference>
<keyword evidence="7" id="KW-1185">Reference proteome</keyword>
<accession>D2VDJ2</accession>
<dbReference type="InterPro" id="IPR036318">
    <property type="entry name" value="FAD-bd_PCMH-like_sf"/>
</dbReference>
<comment type="similarity">
    <text evidence="1">Belongs to the oxygen-dependent FAD-linked oxidoreductase family.</text>
</comment>
<keyword evidence="4" id="KW-0560">Oxidoreductase</keyword>
<evidence type="ECO:0000256" key="4">
    <source>
        <dbReference type="ARBA" id="ARBA00023002"/>
    </source>
</evidence>
<dbReference type="STRING" id="5762.D2VDJ2"/>
<protein>
    <submittedName>
        <fullName evidence="6">FAD linked oxidase-like protein</fullName>
    </submittedName>
</protein>
<dbReference type="InParanoid" id="D2VDJ2"/>
<evidence type="ECO:0000313" key="6">
    <source>
        <dbReference type="EMBL" id="EFC45244.1"/>
    </source>
</evidence>
<gene>
    <name evidence="6" type="ORF">NAEGRDRAFT_79504</name>
</gene>
<dbReference type="PANTHER" id="PTHR42973:SF14">
    <property type="entry name" value="FAD-BINDING PCMH-TYPE DOMAIN-CONTAINING PROTEIN-RELATED"/>
    <property type="match status" value="1"/>
</dbReference>
<dbReference type="InterPro" id="IPR006094">
    <property type="entry name" value="Oxid_FAD_bind_N"/>
</dbReference>
<dbReference type="Proteomes" id="UP000006671">
    <property type="component" value="Unassembled WGS sequence"/>
</dbReference>
<dbReference type="OrthoDB" id="415825at2759"/>
<evidence type="ECO:0000256" key="2">
    <source>
        <dbReference type="ARBA" id="ARBA00022630"/>
    </source>
</evidence>
<dbReference type="EMBL" id="GG738864">
    <property type="protein sequence ID" value="EFC45244.1"/>
    <property type="molecule type" value="Genomic_DNA"/>
</dbReference>
<evidence type="ECO:0000259" key="5">
    <source>
        <dbReference type="PROSITE" id="PS51387"/>
    </source>
</evidence>
<dbReference type="AlphaFoldDB" id="D2VDJ2"/>
<dbReference type="InterPro" id="IPR012951">
    <property type="entry name" value="BBE"/>
</dbReference>
<sequence length="377" mass="43061">MMIDMSKMNDAKFVVNNDEKLIRVQAGALWGDVDRECSKENRYVVGGMVSHTGVAGLTLGGGIGWLSRAYGLTCDSLVSVRMVSVEEETIVEVNEKDELMFGLRGGGGNFGICTEFTFKTRKLTKMDHGIFVYPFENATKVVETYFVMTNPFSETQPKIPDNITLYLFIAKDQIIIMSLFHEGDVTENEKDQVSYNFYTENIIGKLFEMEPLLTSFCDDYVELQQKFDIGNSHGKKYYWKTLFFNEPIQKQAINHLLECIKTAPYTTNIEVMHLGGEISRKSKQDTAYVQRDAIYEIHSIGSWENNTDISVFKNWADSQFYSGLCNFSCNVSGYVNTSGAVDCNTIEYYKENYEKLVQLKRKYDPSNLLKRNHNIKP</sequence>
<evidence type="ECO:0000313" key="7">
    <source>
        <dbReference type="Proteomes" id="UP000006671"/>
    </source>
</evidence>
<dbReference type="InterPro" id="IPR016166">
    <property type="entry name" value="FAD-bd_PCMH"/>
</dbReference>
<dbReference type="GeneID" id="8849020"/>
<dbReference type="PANTHER" id="PTHR42973">
    <property type="entry name" value="BINDING OXIDOREDUCTASE, PUTATIVE (AFU_ORTHOLOGUE AFUA_1G17690)-RELATED"/>
    <property type="match status" value="1"/>
</dbReference>
<dbReference type="InterPro" id="IPR016169">
    <property type="entry name" value="FAD-bd_PCMH_sub2"/>
</dbReference>
<keyword evidence="3" id="KW-0274">FAD</keyword>
<name>D2VDJ2_NAEGR</name>
<dbReference type="InterPro" id="IPR050416">
    <property type="entry name" value="FAD-linked_Oxidoreductase"/>
</dbReference>
<dbReference type="Pfam" id="PF08031">
    <property type="entry name" value="BBE"/>
    <property type="match status" value="1"/>
</dbReference>
<keyword evidence="2" id="KW-0285">Flavoprotein</keyword>
<dbReference type="GO" id="GO:0016491">
    <property type="term" value="F:oxidoreductase activity"/>
    <property type="evidence" value="ECO:0007669"/>
    <property type="project" value="UniProtKB-KW"/>
</dbReference>
<dbReference type="eggNOG" id="ENOG502S2FH">
    <property type="taxonomic scope" value="Eukaryota"/>
</dbReference>
<dbReference type="VEuPathDB" id="AmoebaDB:NAEGRDRAFT_79504"/>
<evidence type="ECO:0000256" key="3">
    <source>
        <dbReference type="ARBA" id="ARBA00022827"/>
    </source>
</evidence>
<dbReference type="Gene3D" id="3.30.465.10">
    <property type="match status" value="1"/>
</dbReference>
<dbReference type="KEGG" id="ngr:NAEGRDRAFT_79504"/>
<reference evidence="6 7" key="1">
    <citation type="journal article" date="2010" name="Cell">
        <title>The genome of Naegleria gruberi illuminates early eukaryotic versatility.</title>
        <authorList>
            <person name="Fritz-Laylin L.K."/>
            <person name="Prochnik S.E."/>
            <person name="Ginger M.L."/>
            <person name="Dacks J.B."/>
            <person name="Carpenter M.L."/>
            <person name="Field M.C."/>
            <person name="Kuo A."/>
            <person name="Paredez A."/>
            <person name="Chapman J."/>
            <person name="Pham J."/>
            <person name="Shu S."/>
            <person name="Neupane R."/>
            <person name="Cipriano M."/>
            <person name="Mancuso J."/>
            <person name="Tu H."/>
            <person name="Salamov A."/>
            <person name="Lindquist E."/>
            <person name="Shapiro H."/>
            <person name="Lucas S."/>
            <person name="Grigoriev I.V."/>
            <person name="Cande W.Z."/>
            <person name="Fulton C."/>
            <person name="Rokhsar D.S."/>
            <person name="Dawson S.C."/>
        </authorList>
    </citation>
    <scope>NUCLEOTIDE SEQUENCE [LARGE SCALE GENOMIC DNA]</scope>
    <source>
        <strain evidence="6 7">NEG-M</strain>
    </source>
</reference>
<dbReference type="RefSeq" id="XP_002677988.1">
    <property type="nucleotide sequence ID" value="XM_002677942.1"/>
</dbReference>
<dbReference type="SUPFAM" id="SSF56176">
    <property type="entry name" value="FAD-binding/transporter-associated domain-like"/>
    <property type="match status" value="1"/>
</dbReference>